<sequence length="395" mass="47792">MYCVAEEETTMNVSPSYKYAWWTSEYWVGSIEYMADEVVDLLALFKFEEFVEKYYNFSFNLDRLRKLDPVFDAVQRHRRYKNIQNNFFTDWMLRLHNANKTVAAILEGDSSIESKINCVIDYGIKICDVDHRTLPEVWNEGVWRLKTLNLEMLNYHKIWNIFYYSGFLDRIKKNIVEYLLRYVDDIEWEENSKVLYVFYKEFYLQNNVYPYGFDAKVTDKKFNRVFLNEDDDEERRLNRMMFTISPIMYVDHLNFVAALKEYQTCLKRKNSFIEVCPDTKLLQQYYFNVTNNIKVSNEMKRNIQSMLKNEALTALKKRLEEMKQFLNPIAFKKVYDVWNDNYNSCLSYGMTIRKFLEVTNRPIAFYYEEIIMLLNSKLIFEHNIHNPKVVVEYIE</sequence>
<dbReference type="EMBL" id="MK503924">
    <property type="protein sequence ID" value="QED40101.1"/>
    <property type="molecule type" value="Genomic_DNA"/>
</dbReference>
<accession>A0A7G3W7P4</accession>
<organismHost>
    <name type="scientific">Lepidoptera</name>
    <name type="common">moths &amp; butterflies</name>
    <dbReference type="NCBI Taxonomy" id="7088"/>
</organismHost>
<protein>
    <submittedName>
        <fullName evidence="1">Uncharacterized protein</fullName>
    </submittedName>
</protein>
<organism evidence="1">
    <name type="scientific">Spodoptera frugiperda nuclear polyhedrosis virus</name>
    <name type="common">SfNPV</name>
    <dbReference type="NCBI Taxonomy" id="10455"/>
    <lineage>
        <taxon>Viruses</taxon>
        <taxon>Viruses incertae sedis</taxon>
        <taxon>Naldaviricetes</taxon>
        <taxon>Lefavirales</taxon>
        <taxon>Baculoviridae</taxon>
        <taxon>Alphabaculovirus</taxon>
        <taxon>Alphabaculovirus spofrugiperdae</taxon>
    </lineage>
</organism>
<name>A0A7G3W7P4_NPVSF</name>
<reference evidence="1" key="1">
    <citation type="submission" date="2019-02" db="EMBL/GenBank/DDBJ databases">
        <title>Genetic diversity of Spodoptera frugiperda multiple nucleopolyhedovirus and pathogenicity against corn- and rice-strain S. frugiperda larvae.</title>
        <authorList>
            <person name="Harrison R.L."/>
            <person name="Rowley D.L."/>
            <person name="Popham H.J."/>
        </authorList>
    </citation>
    <scope>NUCLEOTIDE SEQUENCE</scope>
    <source>
        <strain evidence="1">IIBBL BCIPV 459</strain>
    </source>
</reference>
<proteinExistence type="predicted"/>
<evidence type="ECO:0000313" key="1">
    <source>
        <dbReference type="EMBL" id="QED40101.1"/>
    </source>
</evidence>